<dbReference type="RefSeq" id="XP_026734236.1">
    <property type="nucleotide sequence ID" value="XM_026878435.1"/>
</dbReference>
<dbReference type="GO" id="GO:0005524">
    <property type="term" value="F:ATP binding"/>
    <property type="evidence" value="ECO:0007669"/>
    <property type="project" value="UniProtKB-KW"/>
</dbReference>
<dbReference type="OrthoDB" id="5979581at2759"/>
<evidence type="ECO:0000313" key="8">
    <source>
        <dbReference type="RefSeq" id="XP_026734238.1"/>
    </source>
</evidence>
<keyword evidence="5" id="KW-1185">Reference proteome</keyword>
<feature type="compositionally biased region" description="Basic and acidic residues" evidence="3">
    <location>
        <begin position="167"/>
        <end position="180"/>
    </location>
</feature>
<evidence type="ECO:0000259" key="4">
    <source>
        <dbReference type="PROSITE" id="PS50011"/>
    </source>
</evidence>
<sequence length="1420" mass="160194">MSKRAYLPQYTSPNITLVPNVSFAPPRKEYVANPTNISLFSCDPSAVAAGVSRRSSINYSNLRQIVVEPSLPSSDEIISHAGASVNPDNQTFQHQDTNSMDHSLTSNNTNPGIKELSSSLYKSRNNLVDFTGFNLLKRDGMSLTKNKNDLKINDAKRAEITVTSKKQQSEADKKVSKPKEFTATQVSSKKSVNNIKSNETNQSIPNTKDSMEKYFKQLWERNVDKKVVKTKETSKHETTERIQSPKRNKPNAKAKNLALPSQSKIKHKKDNSDAKRSETKSKSSKKDTENKSKTKTVSKSKSETKPSILVKTTTSSISPPHNNKPQLNSSSSKDIKRKDFKLDPKRQNDSQPNSAKKVEQKSIKSKKTNSEKKTSSSRKPIVQPKATNEEKKDISTKEKASNVSTITCISNNNTLPNKNKDEKQDLPKIGRKRTKSEVYKEQDNMSITVEQGVKVSSTTMAKYEAPVKKSKPKKRKRIKLVINIECPSSGDSDSEGGIEYTRRSPDDCSFLDDFDVDEIVECLDSCREPFEYKKVMPPIIEDTKTNNMLTNIQVVQPKEKLINDFNIKVKSDIKEEVIVIVSDSENDDSEPGKGFKATQNCCVKPMEVDSNQNIKVGIPFQEQSNIVHNPKETDIKNSAKDIINIINYNALKFKVNTDNNEAIFSKSGDIKETSLKAGLNSTEDNEDIQIDANPSNLDEYTVKCDTVEPHKGISDINQQVETKNDTVPASVGNNDQSPIKFTTTQDRGDIQIDVKPVIDEHIVKEVVSLQNQAHKTFTDVNQNEIITSISPEITYKANEVDISAYNIFSKNTLSMDDSNAKEEATDLAEENVEINIENTIINNNSLPISKQERNENTEICNDILEQPTKTCDNISKQSDTVLEPDLRDCLSKTEDKSETNLPTIEINQKIKDLAKLNKSGKNVCEGNTNIQKDITNHNSINTLAQTNESTVKVKTNSNSENSSDLIEQNEKTAPKPNKAETEKPQPQNVKGKPNAKNQNNSTSNLQQADTNNKGTTTNECLKNKTEENTNFKTIVVPGKSAVETANNRIVPKPHNKKQSDNLSDGNSQQNQDMNIKSMTSKQFMAHLETRMFQCFHFKFKITSIIHNGSFSVIYKCKDDQDEVFAVKVLKDYVRRGRAISKMLNKIQNYVSIDGTTILYMINNFKMGDNWCFMTEHYTRNLAQALREKKRTLHIDVVQRLGLQLVSAVEMLANNNIIHSDIKPAHILVNGECSKLKLCGFDSMSYGDQIRILPNTGTVPYRAPEIILGYFADHRIDVWSTGLVMYEMATSNKLFKGSSNNEILYKQICTLGSFESDMINASRFSYKHFSGTSFIQHCWKNGKISHSKLIHSIHSNKNFHGEIFMAYKQNWERFRNKWQVTEDLAKIENFYELLKKMLTLDPRRRLPIQFIGASEFFYGLN</sequence>
<evidence type="ECO:0000313" key="6">
    <source>
        <dbReference type="RefSeq" id="XP_026734236.1"/>
    </source>
</evidence>
<dbReference type="Gene3D" id="1.10.510.10">
    <property type="entry name" value="Transferase(Phosphotransferase) domain 1"/>
    <property type="match status" value="1"/>
</dbReference>
<dbReference type="GeneID" id="113498450"/>
<name>A0A7E5W0U7_TRINI</name>
<dbReference type="SUPFAM" id="SSF56112">
    <property type="entry name" value="Protein kinase-like (PK-like)"/>
    <property type="match status" value="1"/>
</dbReference>
<evidence type="ECO:0000313" key="7">
    <source>
        <dbReference type="RefSeq" id="XP_026734237.1"/>
    </source>
</evidence>
<feature type="compositionally biased region" description="Low complexity" evidence="3">
    <location>
        <begin position="186"/>
        <end position="198"/>
    </location>
</feature>
<dbReference type="PANTHER" id="PTHR24055">
    <property type="entry name" value="MITOGEN-ACTIVATED PROTEIN KINASE"/>
    <property type="match status" value="1"/>
</dbReference>
<feature type="compositionally biased region" description="Basic and acidic residues" evidence="3">
    <location>
        <begin position="968"/>
        <end position="983"/>
    </location>
</feature>
<feature type="compositionally biased region" description="Basic and acidic residues" evidence="3">
    <location>
        <begin position="356"/>
        <end position="374"/>
    </location>
</feature>
<dbReference type="Proteomes" id="UP000322000">
    <property type="component" value="Chromosome 11"/>
</dbReference>
<dbReference type="Gene3D" id="3.30.200.20">
    <property type="entry name" value="Phosphorylase Kinase, domain 1"/>
    <property type="match status" value="1"/>
</dbReference>
<protein>
    <submittedName>
        <fullName evidence="6 7">Leucine-rich repeat-containing protein DDB_G0290503 isoform X1</fullName>
    </submittedName>
</protein>
<accession>A0A7E5W0U7</accession>
<feature type="compositionally biased region" description="Polar residues" evidence="3">
    <location>
        <begin position="995"/>
        <end position="1020"/>
    </location>
</feature>
<proteinExistence type="predicted"/>
<feature type="compositionally biased region" description="Polar residues" evidence="3">
    <location>
        <begin position="310"/>
        <end position="332"/>
    </location>
</feature>
<feature type="region of interest" description="Disordered" evidence="3">
    <location>
        <begin position="162"/>
        <end position="209"/>
    </location>
</feature>
<dbReference type="RefSeq" id="XP_026734237.1">
    <property type="nucleotide sequence ID" value="XM_026878436.1"/>
</dbReference>
<keyword evidence="2" id="KW-0067">ATP-binding</keyword>
<feature type="domain" description="Protein kinase" evidence="4">
    <location>
        <begin position="1099"/>
        <end position="1416"/>
    </location>
</feature>
<evidence type="ECO:0000256" key="1">
    <source>
        <dbReference type="ARBA" id="ARBA00022741"/>
    </source>
</evidence>
<feature type="region of interest" description="Disordered" evidence="3">
    <location>
        <begin position="1038"/>
        <end position="1071"/>
    </location>
</feature>
<evidence type="ECO:0000256" key="3">
    <source>
        <dbReference type="SAM" id="MobiDB-lite"/>
    </source>
</evidence>
<gene>
    <name evidence="6 7 8" type="primary">LOC113498450</name>
</gene>
<feature type="compositionally biased region" description="Basic and acidic residues" evidence="3">
    <location>
        <begin position="333"/>
        <end position="348"/>
    </location>
</feature>
<dbReference type="InterPro" id="IPR050117">
    <property type="entry name" value="MAPK"/>
</dbReference>
<evidence type="ECO:0000313" key="5">
    <source>
        <dbReference type="Proteomes" id="UP000322000"/>
    </source>
</evidence>
<feature type="compositionally biased region" description="Basic and acidic residues" evidence="3">
    <location>
        <begin position="418"/>
        <end position="428"/>
    </location>
</feature>
<feature type="compositionally biased region" description="Polar residues" evidence="3">
    <location>
        <begin position="1060"/>
        <end position="1071"/>
    </location>
</feature>
<feature type="region of interest" description="Disordered" evidence="3">
    <location>
        <begin position="227"/>
        <end position="440"/>
    </location>
</feature>
<dbReference type="KEGG" id="tnl:113498450"/>
<dbReference type="GO" id="GO:0004672">
    <property type="term" value="F:protein kinase activity"/>
    <property type="evidence" value="ECO:0007669"/>
    <property type="project" value="InterPro"/>
</dbReference>
<keyword evidence="1" id="KW-0547">Nucleotide-binding</keyword>
<dbReference type="PROSITE" id="PS50011">
    <property type="entry name" value="PROTEIN_KINASE_DOM"/>
    <property type="match status" value="1"/>
</dbReference>
<feature type="region of interest" description="Disordered" evidence="3">
    <location>
        <begin position="945"/>
        <end position="1024"/>
    </location>
</feature>
<feature type="region of interest" description="Disordered" evidence="3">
    <location>
        <begin position="86"/>
        <end position="111"/>
    </location>
</feature>
<dbReference type="RefSeq" id="XP_026734238.1">
    <property type="nucleotide sequence ID" value="XM_026878437.1"/>
</dbReference>
<dbReference type="InterPro" id="IPR011009">
    <property type="entry name" value="Kinase-like_dom_sf"/>
</dbReference>
<feature type="compositionally biased region" description="Polar residues" evidence="3">
    <location>
        <begin position="945"/>
        <end position="966"/>
    </location>
</feature>
<feature type="compositionally biased region" description="Basic and acidic residues" evidence="3">
    <location>
        <begin position="270"/>
        <end position="292"/>
    </location>
</feature>
<dbReference type="Pfam" id="PF00069">
    <property type="entry name" value="Pkinase"/>
    <property type="match status" value="1"/>
</dbReference>
<feature type="compositionally biased region" description="Polar residues" evidence="3">
    <location>
        <begin position="199"/>
        <end position="208"/>
    </location>
</feature>
<dbReference type="InterPro" id="IPR000719">
    <property type="entry name" value="Prot_kinase_dom"/>
</dbReference>
<feature type="compositionally biased region" description="Polar residues" evidence="3">
    <location>
        <begin position="401"/>
        <end position="417"/>
    </location>
</feature>
<reference evidence="6 7" key="1">
    <citation type="submission" date="2025-04" db="UniProtKB">
        <authorList>
            <consortium name="RefSeq"/>
        </authorList>
    </citation>
    <scope>IDENTIFICATION</scope>
</reference>
<feature type="compositionally biased region" description="Basic and acidic residues" evidence="3">
    <location>
        <begin position="387"/>
        <end position="400"/>
    </location>
</feature>
<organism evidence="5 8">
    <name type="scientific">Trichoplusia ni</name>
    <name type="common">Cabbage looper</name>
    <dbReference type="NCBI Taxonomy" id="7111"/>
    <lineage>
        <taxon>Eukaryota</taxon>
        <taxon>Metazoa</taxon>
        <taxon>Ecdysozoa</taxon>
        <taxon>Arthropoda</taxon>
        <taxon>Hexapoda</taxon>
        <taxon>Insecta</taxon>
        <taxon>Pterygota</taxon>
        <taxon>Neoptera</taxon>
        <taxon>Endopterygota</taxon>
        <taxon>Lepidoptera</taxon>
        <taxon>Glossata</taxon>
        <taxon>Ditrysia</taxon>
        <taxon>Noctuoidea</taxon>
        <taxon>Noctuidae</taxon>
        <taxon>Plusiinae</taxon>
        <taxon>Trichoplusia</taxon>
    </lineage>
</organism>
<feature type="compositionally biased region" description="Basic and acidic residues" evidence="3">
    <location>
        <begin position="227"/>
        <end position="240"/>
    </location>
</feature>
<evidence type="ECO:0000256" key="2">
    <source>
        <dbReference type="ARBA" id="ARBA00022840"/>
    </source>
</evidence>